<protein>
    <submittedName>
        <fullName evidence="2">Uncharacterized protein</fullName>
    </submittedName>
</protein>
<keyword evidence="3" id="KW-1185">Reference proteome</keyword>
<proteinExistence type="predicted"/>
<sequence>MWIAGFESTVSATRYAPERSKSRRNSYGPSFVIRGSVGDDPVRQPYNGGAMQVVVVGKTAVSYVWTPTTATGCRGGQQRTRASGIARRHQHTGVQSSGTRNPPVYETHPMRLHCIHGWGGLGLQGMCPCIGEQTEFSADAIYPQLTGNEAWSWRASGAGSRLAVLMAAGPCCWDVEAGGQADVVVAAPSSVSELVYAVRNLFEPPPFKLLQKGMLQRSQPATRCSYVHDTWVQVALSIAHSNM</sequence>
<dbReference type="Proteomes" id="UP000799424">
    <property type="component" value="Unassembled WGS sequence"/>
</dbReference>
<name>A0A6A6ZK43_9PLEO</name>
<evidence type="ECO:0000313" key="3">
    <source>
        <dbReference type="Proteomes" id="UP000799424"/>
    </source>
</evidence>
<organism evidence="2 3">
    <name type="scientific">Ophiobolus disseminans</name>
    <dbReference type="NCBI Taxonomy" id="1469910"/>
    <lineage>
        <taxon>Eukaryota</taxon>
        <taxon>Fungi</taxon>
        <taxon>Dikarya</taxon>
        <taxon>Ascomycota</taxon>
        <taxon>Pezizomycotina</taxon>
        <taxon>Dothideomycetes</taxon>
        <taxon>Pleosporomycetidae</taxon>
        <taxon>Pleosporales</taxon>
        <taxon>Pleosporineae</taxon>
        <taxon>Phaeosphaeriaceae</taxon>
        <taxon>Ophiobolus</taxon>
    </lineage>
</organism>
<dbReference type="EMBL" id="MU006240">
    <property type="protein sequence ID" value="KAF2820704.1"/>
    <property type="molecule type" value="Genomic_DNA"/>
</dbReference>
<reference evidence="2" key="1">
    <citation type="journal article" date="2020" name="Stud. Mycol.">
        <title>101 Dothideomycetes genomes: a test case for predicting lifestyles and emergence of pathogens.</title>
        <authorList>
            <person name="Haridas S."/>
            <person name="Albert R."/>
            <person name="Binder M."/>
            <person name="Bloem J."/>
            <person name="Labutti K."/>
            <person name="Salamov A."/>
            <person name="Andreopoulos B."/>
            <person name="Baker S."/>
            <person name="Barry K."/>
            <person name="Bills G."/>
            <person name="Bluhm B."/>
            <person name="Cannon C."/>
            <person name="Castanera R."/>
            <person name="Culley D."/>
            <person name="Daum C."/>
            <person name="Ezra D."/>
            <person name="Gonzalez J."/>
            <person name="Henrissat B."/>
            <person name="Kuo A."/>
            <person name="Liang C."/>
            <person name="Lipzen A."/>
            <person name="Lutzoni F."/>
            <person name="Magnuson J."/>
            <person name="Mondo S."/>
            <person name="Nolan M."/>
            <person name="Ohm R."/>
            <person name="Pangilinan J."/>
            <person name="Park H.-J."/>
            <person name="Ramirez L."/>
            <person name="Alfaro M."/>
            <person name="Sun H."/>
            <person name="Tritt A."/>
            <person name="Yoshinaga Y."/>
            <person name="Zwiers L.-H."/>
            <person name="Turgeon B."/>
            <person name="Goodwin S."/>
            <person name="Spatafora J."/>
            <person name="Crous P."/>
            <person name="Grigoriev I."/>
        </authorList>
    </citation>
    <scope>NUCLEOTIDE SEQUENCE</scope>
    <source>
        <strain evidence="2">CBS 113818</strain>
    </source>
</reference>
<evidence type="ECO:0000256" key="1">
    <source>
        <dbReference type="SAM" id="MobiDB-lite"/>
    </source>
</evidence>
<dbReference type="AlphaFoldDB" id="A0A6A6ZK43"/>
<feature type="region of interest" description="Disordered" evidence="1">
    <location>
        <begin position="74"/>
        <end position="102"/>
    </location>
</feature>
<gene>
    <name evidence="2" type="ORF">CC86DRAFT_387161</name>
</gene>
<evidence type="ECO:0000313" key="2">
    <source>
        <dbReference type="EMBL" id="KAF2820704.1"/>
    </source>
</evidence>
<accession>A0A6A6ZK43</accession>